<keyword evidence="2" id="KW-0521">NADP</keyword>
<organism evidence="3 4">
    <name type="scientific">Jiella sonneratiae</name>
    <dbReference type="NCBI Taxonomy" id="2816856"/>
    <lineage>
        <taxon>Bacteria</taxon>
        <taxon>Pseudomonadati</taxon>
        <taxon>Pseudomonadota</taxon>
        <taxon>Alphaproteobacteria</taxon>
        <taxon>Hyphomicrobiales</taxon>
        <taxon>Aurantimonadaceae</taxon>
        <taxon>Jiella</taxon>
    </lineage>
</organism>
<dbReference type="PRINTS" id="PR00080">
    <property type="entry name" value="SDRFAMILY"/>
</dbReference>
<dbReference type="PANTHER" id="PTHR44252:SF3">
    <property type="entry name" value="D-ERYTHRULOSE REDUCTASE-RELATED"/>
    <property type="match status" value="1"/>
</dbReference>
<dbReference type="RefSeq" id="WP_207351552.1">
    <property type="nucleotide sequence ID" value="NZ_JAFMPY010000016.1"/>
</dbReference>
<dbReference type="EMBL" id="JAFMPY010000016">
    <property type="protein sequence ID" value="MBO0904906.1"/>
    <property type="molecule type" value="Genomic_DNA"/>
</dbReference>
<name>A0ABS3J5F0_9HYPH</name>
<keyword evidence="4" id="KW-1185">Reference proteome</keyword>
<dbReference type="InterPro" id="IPR051737">
    <property type="entry name" value="L-xylulose/Carbonyl_redctase"/>
</dbReference>
<dbReference type="Gene3D" id="3.40.50.720">
    <property type="entry name" value="NAD(P)-binding Rossmann-like Domain"/>
    <property type="match status" value="1"/>
</dbReference>
<protein>
    <submittedName>
        <fullName evidence="3">SDR family oxidoreductase</fullName>
    </submittedName>
</protein>
<evidence type="ECO:0000313" key="4">
    <source>
        <dbReference type="Proteomes" id="UP000664288"/>
    </source>
</evidence>
<proteinExistence type="inferred from homology"/>
<reference evidence="3 4" key="1">
    <citation type="submission" date="2021-03" db="EMBL/GenBank/DDBJ databases">
        <title>Whole genome sequence of Jiella sp. MQZ13P-4.</title>
        <authorList>
            <person name="Tuo L."/>
        </authorList>
    </citation>
    <scope>NUCLEOTIDE SEQUENCE [LARGE SCALE GENOMIC DNA]</scope>
    <source>
        <strain evidence="3 4">MQZ13P-4</strain>
    </source>
</reference>
<gene>
    <name evidence="3" type="ORF">J1C47_14770</name>
</gene>
<comment type="similarity">
    <text evidence="1">Belongs to the short-chain dehydrogenases/reductases (SDR) family.</text>
</comment>
<dbReference type="PANTHER" id="PTHR44252">
    <property type="entry name" value="D-ERYTHRULOSE REDUCTASE"/>
    <property type="match status" value="1"/>
</dbReference>
<evidence type="ECO:0000256" key="2">
    <source>
        <dbReference type="ARBA" id="ARBA00022857"/>
    </source>
</evidence>
<dbReference type="SUPFAM" id="SSF51735">
    <property type="entry name" value="NAD(P)-binding Rossmann-fold domains"/>
    <property type="match status" value="1"/>
</dbReference>
<comment type="caution">
    <text evidence="3">The sequence shown here is derived from an EMBL/GenBank/DDBJ whole genome shotgun (WGS) entry which is preliminary data.</text>
</comment>
<accession>A0ABS3J5F0</accession>
<dbReference type="NCBIfam" id="NF005465">
    <property type="entry name" value="PRK07060.1-2"/>
    <property type="match status" value="1"/>
</dbReference>
<dbReference type="Pfam" id="PF13561">
    <property type="entry name" value="adh_short_C2"/>
    <property type="match status" value="1"/>
</dbReference>
<evidence type="ECO:0000313" key="3">
    <source>
        <dbReference type="EMBL" id="MBO0904906.1"/>
    </source>
</evidence>
<dbReference type="InterPro" id="IPR036291">
    <property type="entry name" value="NAD(P)-bd_dom_sf"/>
</dbReference>
<dbReference type="InterPro" id="IPR002347">
    <property type="entry name" value="SDR_fam"/>
</dbReference>
<dbReference type="PRINTS" id="PR00081">
    <property type="entry name" value="GDHRDH"/>
</dbReference>
<sequence>MSLDRTEFDGHTVVVTGAGKGIGRATARLLAGRGAAVVAIARTTSDLESLKAETGCRTIAADLQDPETARAAMREAGTVDHLVNCAGTNVLESVLDMTDAGYETVLGINLRAALVCAQEFARVRIAAGGGGAIVNVTSIAGHRGFANHLCYAASKAGLEGATRVLAKELGPHGIRVNAVAPGITLTELAAVAWSDPEKSRPMMDRTPVGRFAEVEDVAEMIAMLLSPAAAMVTGAVLPIDGGFLGV</sequence>
<dbReference type="Proteomes" id="UP000664288">
    <property type="component" value="Unassembled WGS sequence"/>
</dbReference>
<evidence type="ECO:0000256" key="1">
    <source>
        <dbReference type="ARBA" id="ARBA00006484"/>
    </source>
</evidence>